<accession>A0A4Y2P073</accession>
<gene>
    <name evidence="1" type="ORF">AVEN_156355_1</name>
</gene>
<dbReference type="OrthoDB" id="7616520at2759"/>
<dbReference type="SUPFAM" id="SSF57756">
    <property type="entry name" value="Retrovirus zinc finger-like domains"/>
    <property type="match status" value="1"/>
</dbReference>
<proteinExistence type="predicted"/>
<dbReference type="InterPro" id="IPR036875">
    <property type="entry name" value="Znf_CCHC_sf"/>
</dbReference>
<dbReference type="PANTHER" id="PTHR47481:SF41">
    <property type="entry name" value="COPIA-LIKE POLYPROTEIN_RETROTRANSPOSON"/>
    <property type="match status" value="1"/>
</dbReference>
<evidence type="ECO:0008006" key="3">
    <source>
        <dbReference type="Google" id="ProtNLM"/>
    </source>
</evidence>
<sequence length="217" mass="24741">MEFEDQKCKALATIYLSSEESQKDLVAEAGTAKEAWTLPEEIYEPKSRARIAKLRSEFYSIKKQPSESIGIYLTHSQQAGKALENAGKSTLEDEVAYQMIENLPPEFENIVQQIYQLNDDEFLPDKVRTILLAEEGRILSKQAKEIDNSKVLVTEGKKNFGTLQKKKAQVCSYCKRFGHLACECRLKSTKNHSFILLKSERQQTYVCPSIFSRTTES</sequence>
<dbReference type="Pfam" id="PF14223">
    <property type="entry name" value="Retrotran_gag_2"/>
    <property type="match status" value="1"/>
</dbReference>
<comment type="caution">
    <text evidence="1">The sequence shown here is derived from an EMBL/GenBank/DDBJ whole genome shotgun (WGS) entry which is preliminary data.</text>
</comment>
<evidence type="ECO:0000313" key="1">
    <source>
        <dbReference type="EMBL" id="GBN44512.1"/>
    </source>
</evidence>
<dbReference type="Proteomes" id="UP000499080">
    <property type="component" value="Unassembled WGS sequence"/>
</dbReference>
<keyword evidence="2" id="KW-1185">Reference proteome</keyword>
<dbReference type="EMBL" id="BGPR01010145">
    <property type="protein sequence ID" value="GBN44512.1"/>
    <property type="molecule type" value="Genomic_DNA"/>
</dbReference>
<organism evidence="1 2">
    <name type="scientific">Araneus ventricosus</name>
    <name type="common">Orbweaver spider</name>
    <name type="synonym">Epeira ventricosa</name>
    <dbReference type="NCBI Taxonomy" id="182803"/>
    <lineage>
        <taxon>Eukaryota</taxon>
        <taxon>Metazoa</taxon>
        <taxon>Ecdysozoa</taxon>
        <taxon>Arthropoda</taxon>
        <taxon>Chelicerata</taxon>
        <taxon>Arachnida</taxon>
        <taxon>Araneae</taxon>
        <taxon>Araneomorphae</taxon>
        <taxon>Entelegynae</taxon>
        <taxon>Araneoidea</taxon>
        <taxon>Araneidae</taxon>
        <taxon>Araneus</taxon>
    </lineage>
</organism>
<dbReference type="GO" id="GO:0003676">
    <property type="term" value="F:nucleic acid binding"/>
    <property type="evidence" value="ECO:0007669"/>
    <property type="project" value="InterPro"/>
</dbReference>
<dbReference type="PANTHER" id="PTHR47481">
    <property type="match status" value="1"/>
</dbReference>
<protein>
    <recommendedName>
        <fullName evidence="3">CCHC-type domain-containing protein</fullName>
    </recommendedName>
</protein>
<dbReference type="GO" id="GO:0008270">
    <property type="term" value="F:zinc ion binding"/>
    <property type="evidence" value="ECO:0007669"/>
    <property type="project" value="InterPro"/>
</dbReference>
<evidence type="ECO:0000313" key="2">
    <source>
        <dbReference type="Proteomes" id="UP000499080"/>
    </source>
</evidence>
<dbReference type="AlphaFoldDB" id="A0A4Y2P073"/>
<reference evidence="1 2" key="1">
    <citation type="journal article" date="2019" name="Sci. Rep.">
        <title>Orb-weaving spider Araneus ventricosus genome elucidates the spidroin gene catalogue.</title>
        <authorList>
            <person name="Kono N."/>
            <person name="Nakamura H."/>
            <person name="Ohtoshi R."/>
            <person name="Moran D.A.P."/>
            <person name="Shinohara A."/>
            <person name="Yoshida Y."/>
            <person name="Fujiwara M."/>
            <person name="Mori M."/>
            <person name="Tomita M."/>
            <person name="Arakawa K."/>
        </authorList>
    </citation>
    <scope>NUCLEOTIDE SEQUENCE [LARGE SCALE GENOMIC DNA]</scope>
</reference>
<name>A0A4Y2P073_ARAVE</name>